<evidence type="ECO:0000313" key="4">
    <source>
        <dbReference type="Proteomes" id="UP001458880"/>
    </source>
</evidence>
<keyword evidence="4" id="KW-1185">Reference proteome</keyword>
<dbReference type="Pfam" id="PF00078">
    <property type="entry name" value="RVT_1"/>
    <property type="match status" value="1"/>
</dbReference>
<dbReference type="GO" id="GO:0071897">
    <property type="term" value="P:DNA biosynthetic process"/>
    <property type="evidence" value="ECO:0007669"/>
    <property type="project" value="UniProtKB-ARBA"/>
</dbReference>
<dbReference type="SUPFAM" id="SSF56672">
    <property type="entry name" value="DNA/RNA polymerases"/>
    <property type="match status" value="1"/>
</dbReference>
<dbReference type="Gene3D" id="3.10.10.10">
    <property type="entry name" value="HIV Type 1 Reverse Transcriptase, subunit A, domain 1"/>
    <property type="match status" value="1"/>
</dbReference>
<dbReference type="InterPro" id="IPR043502">
    <property type="entry name" value="DNA/RNA_pol_sf"/>
</dbReference>
<dbReference type="InterPro" id="IPR050951">
    <property type="entry name" value="Retrovirus_Pol_polyprotein"/>
</dbReference>
<dbReference type="InterPro" id="IPR036691">
    <property type="entry name" value="Endo/exonu/phosph_ase_sf"/>
</dbReference>
<dbReference type="InterPro" id="IPR043128">
    <property type="entry name" value="Rev_trsase/Diguanyl_cyclase"/>
</dbReference>
<dbReference type="EMBL" id="JASPKY010000172">
    <property type="protein sequence ID" value="KAK9728132.1"/>
    <property type="molecule type" value="Genomic_DNA"/>
</dbReference>
<dbReference type="Gene3D" id="4.10.60.10">
    <property type="entry name" value="Zinc finger, CCHC-type"/>
    <property type="match status" value="1"/>
</dbReference>
<dbReference type="Gene3D" id="2.40.70.10">
    <property type="entry name" value="Acid Proteases"/>
    <property type="match status" value="1"/>
</dbReference>
<dbReference type="Gene3D" id="3.30.70.270">
    <property type="match status" value="1"/>
</dbReference>
<keyword evidence="1" id="KW-0175">Coiled coil</keyword>
<evidence type="ECO:0000256" key="1">
    <source>
        <dbReference type="SAM" id="Coils"/>
    </source>
</evidence>
<proteinExistence type="predicted"/>
<name>A0AAW1L5K9_POPJA</name>
<accession>A0AAW1L5K9</accession>
<dbReference type="InterPro" id="IPR000477">
    <property type="entry name" value="RT_dom"/>
</dbReference>
<dbReference type="InterPro" id="IPR021109">
    <property type="entry name" value="Peptidase_aspartic_dom_sf"/>
</dbReference>
<gene>
    <name evidence="3" type="ORF">QE152_g18133</name>
</gene>
<comment type="caution">
    <text evidence="3">The sequence shown here is derived from an EMBL/GenBank/DDBJ whole genome shotgun (WGS) entry which is preliminary data.</text>
</comment>
<organism evidence="3 4">
    <name type="scientific">Popillia japonica</name>
    <name type="common">Japanese beetle</name>
    <dbReference type="NCBI Taxonomy" id="7064"/>
    <lineage>
        <taxon>Eukaryota</taxon>
        <taxon>Metazoa</taxon>
        <taxon>Ecdysozoa</taxon>
        <taxon>Arthropoda</taxon>
        <taxon>Hexapoda</taxon>
        <taxon>Insecta</taxon>
        <taxon>Pterygota</taxon>
        <taxon>Neoptera</taxon>
        <taxon>Endopterygota</taxon>
        <taxon>Coleoptera</taxon>
        <taxon>Polyphaga</taxon>
        <taxon>Scarabaeiformia</taxon>
        <taxon>Scarabaeidae</taxon>
        <taxon>Rutelinae</taxon>
        <taxon>Popillia</taxon>
    </lineage>
</organism>
<evidence type="ECO:0000313" key="3">
    <source>
        <dbReference type="EMBL" id="KAK9728132.1"/>
    </source>
</evidence>
<feature type="domain" description="Reverse transcriptase" evidence="2">
    <location>
        <begin position="469"/>
        <end position="570"/>
    </location>
</feature>
<dbReference type="PANTHER" id="PTHR37984:SF11">
    <property type="entry name" value="INTEGRASE CATALYTIC DOMAIN-CONTAINING PROTEIN"/>
    <property type="match status" value="1"/>
</dbReference>
<dbReference type="PANTHER" id="PTHR37984">
    <property type="entry name" value="PROTEIN CBG26694"/>
    <property type="match status" value="1"/>
</dbReference>
<dbReference type="SUPFAM" id="SSF56219">
    <property type="entry name" value="DNase I-like"/>
    <property type="match status" value="1"/>
</dbReference>
<dbReference type="CDD" id="cd01647">
    <property type="entry name" value="RT_LTR"/>
    <property type="match status" value="1"/>
</dbReference>
<feature type="coiled-coil region" evidence="1">
    <location>
        <begin position="16"/>
        <end position="57"/>
    </location>
</feature>
<reference evidence="3 4" key="1">
    <citation type="journal article" date="2024" name="BMC Genomics">
        <title>De novo assembly and annotation of Popillia japonica's genome with initial clues to its potential as an invasive pest.</title>
        <authorList>
            <person name="Cucini C."/>
            <person name="Boschi S."/>
            <person name="Funari R."/>
            <person name="Cardaioli E."/>
            <person name="Iannotti N."/>
            <person name="Marturano G."/>
            <person name="Paoli F."/>
            <person name="Bruttini M."/>
            <person name="Carapelli A."/>
            <person name="Frati F."/>
            <person name="Nardi F."/>
        </authorList>
    </citation>
    <scope>NUCLEOTIDE SEQUENCE [LARGE SCALE GENOMIC DNA]</scope>
    <source>
        <strain evidence="3">DMR45628</strain>
    </source>
</reference>
<dbReference type="Proteomes" id="UP001458880">
    <property type="component" value="Unassembled WGS sequence"/>
</dbReference>
<protein>
    <recommendedName>
        <fullName evidence="2">Reverse transcriptase domain-containing protein</fullName>
    </recommendedName>
</protein>
<dbReference type="Gene3D" id="3.60.10.10">
    <property type="entry name" value="Endonuclease/exonuclease/phosphatase"/>
    <property type="match status" value="1"/>
</dbReference>
<dbReference type="AlphaFoldDB" id="A0AAW1L5K9"/>
<sequence>MEVTYTDNEANTAEICKQLLIEVRNLRKEQSELKQSLEMNNEEIKAVRDDIKILNTKWEKKLATEANMIISSTMFPHPKRHKVTWIAPDNKTQTQIDHVLVTRRRQSSIQDVRTYRGACVDSDHYMVTATVKQKVKNKIKTRKKQHNWNIEIQGQDKNTCHTTEKKIEVHGIAETLVNFGTKTEDICPARNVKCHTCEKPGHFAKVCMGSSKPKGKGNKSKAVNAKPGHFAKVCMGSSKPKGKVVAAVVPHLDCMSDSSSSSSTTFRLHVYRSQEIPAVEVKVNNIKTSFIIDTGSSINLVNMDTFRKLSNVKLIKETASVFPYNTSKKLPIIGKFKAEFQHSDNITAAEVYVVKGNGESLLSYNTSKELKLVHISFNNRQHIDMKYVQNNYPRLFKGVGNLTDHEVNLHVDEQVKPITQTDRRIPFSIRNKIKDQIKRLKEADIIEEATGPTTWVSPIVIVPRAHRPDSIRLCVDMRAANQAIKREMYVSPTVDDILSQLNGSKLFSKIDLKEGYHQLTLSKVSRKVTTFATHIGLFQCKRLNFGINSAVEIFQRTIRQVLADIPNVINISDDILTHFW</sequence>
<dbReference type="SUPFAM" id="SSF50630">
    <property type="entry name" value="Acid proteases"/>
    <property type="match status" value="1"/>
</dbReference>
<evidence type="ECO:0000259" key="2">
    <source>
        <dbReference type="Pfam" id="PF00078"/>
    </source>
</evidence>